<dbReference type="FunFam" id="2.130.10.10:FF:000725">
    <property type="entry name" value="Nuclear pore complex subunit"/>
    <property type="match status" value="1"/>
</dbReference>
<dbReference type="Pfam" id="PF00400">
    <property type="entry name" value="WD40"/>
    <property type="match status" value="3"/>
</dbReference>
<dbReference type="Proteomes" id="UP000661280">
    <property type="component" value="Chromosome 8"/>
</dbReference>
<dbReference type="SMART" id="SM00320">
    <property type="entry name" value="WD40"/>
    <property type="match status" value="4"/>
</dbReference>
<dbReference type="GeneID" id="64965571"/>
<dbReference type="PROSITE" id="PS50082">
    <property type="entry name" value="WD_REPEATS_2"/>
    <property type="match status" value="2"/>
</dbReference>
<dbReference type="AlphaFoldDB" id="A0A7R7WKB5"/>
<keyword evidence="2" id="KW-0677">Repeat</keyword>
<gene>
    <name evidence="4" type="ORF">AKAW2_80051A</name>
</gene>
<evidence type="ECO:0000313" key="5">
    <source>
        <dbReference type="Proteomes" id="UP000661280"/>
    </source>
</evidence>
<keyword evidence="5" id="KW-1185">Reference proteome</keyword>
<reference evidence="4" key="1">
    <citation type="submission" date="2021-01" db="EMBL/GenBank/DDBJ databases">
        <authorList>
            <consortium name="Aspergillus luchuensis mut. kawachii IFO 4304 genome sequencing consortium"/>
            <person name="Kazuki M."/>
            <person name="Futagami T."/>
        </authorList>
    </citation>
    <scope>NUCLEOTIDE SEQUENCE</scope>
    <source>
        <strain evidence="4">IFO 4308</strain>
    </source>
</reference>
<dbReference type="PANTHER" id="PTHR10971">
    <property type="entry name" value="MRNA EXPORT FACTOR AND BUB3"/>
    <property type="match status" value="1"/>
</dbReference>
<evidence type="ECO:0000313" key="4">
    <source>
        <dbReference type="EMBL" id="BCS04250.1"/>
    </source>
</evidence>
<protein>
    <recommendedName>
        <fullName evidence="6">Nuclear pore complex subunit</fullName>
    </recommendedName>
</protein>
<dbReference type="InterPro" id="IPR036322">
    <property type="entry name" value="WD40_repeat_dom_sf"/>
</dbReference>
<dbReference type="InterPro" id="IPR001680">
    <property type="entry name" value="WD40_rpt"/>
</dbReference>
<feature type="repeat" description="WD" evidence="3">
    <location>
        <begin position="121"/>
        <end position="151"/>
    </location>
</feature>
<sequence>MTTGRSTTIYNWNSLKVQAKNMASNQFSVAAPPTDAISALKFSPDPDSTRIVVSSWDKNVYLYDLRDENGAVGEGKLLQKFEHRAPVLDVCFGATEDEIYTAGLDWDVKKIDVASSTQTVLSSHEAGVRSVVFSKEHNLVISASWDSTLHVHPTNDPATAPAIIPLPSKPFSMSLTATKLVVAMASRALHIYDLKALAMLTAQSEGTGPNKIEIEPWQRRESSLKFMTRSVACMPDDAGYASSSIEGRVAVEWFDPSAESQARKYAFKCHRQTADDVDVVYPVNALAFHPVHGTFASGGGDGVVALWDGIAKRRIRQYQKYPSSVAAVDFSGNGKYLAIAISPGFEDGKDDVVEGTVKIFVRELGETEAKGKGAK</sequence>
<dbReference type="KEGG" id="aluc:AKAW2_80051A"/>
<proteinExistence type="predicted"/>
<name>A0A7R7WKB5_ASPKA</name>
<dbReference type="Gene3D" id="2.130.10.10">
    <property type="entry name" value="YVTN repeat-like/Quinoprotein amine dehydrogenase"/>
    <property type="match status" value="1"/>
</dbReference>
<dbReference type="OrthoDB" id="10262475at2759"/>
<evidence type="ECO:0000256" key="2">
    <source>
        <dbReference type="ARBA" id="ARBA00022737"/>
    </source>
</evidence>
<evidence type="ECO:0000256" key="1">
    <source>
        <dbReference type="ARBA" id="ARBA00022574"/>
    </source>
</evidence>
<accession>A0A7R7WKB5</accession>
<dbReference type="SUPFAM" id="SSF50978">
    <property type="entry name" value="WD40 repeat-like"/>
    <property type="match status" value="1"/>
</dbReference>
<reference evidence="4" key="2">
    <citation type="submission" date="2021-02" db="EMBL/GenBank/DDBJ databases">
        <title>Aspergillus luchuensis mut. kawachii IFO 4304 genome sequence.</title>
        <authorList>
            <person name="Mori K."/>
            <person name="Kadooka C."/>
            <person name="Goto M."/>
            <person name="Futagami T."/>
        </authorList>
    </citation>
    <scope>NUCLEOTIDE SEQUENCE</scope>
    <source>
        <strain evidence="4">IFO 4308</strain>
    </source>
</reference>
<dbReference type="RefSeq" id="XP_041548012.1">
    <property type="nucleotide sequence ID" value="XM_041681029.1"/>
</dbReference>
<feature type="repeat" description="WD" evidence="3">
    <location>
        <begin position="283"/>
        <end position="308"/>
    </location>
</feature>
<organism evidence="4 5">
    <name type="scientific">Aspergillus kawachii</name>
    <name type="common">White koji mold</name>
    <name type="synonym">Aspergillus awamori var. kawachi</name>
    <dbReference type="NCBI Taxonomy" id="1069201"/>
    <lineage>
        <taxon>Eukaryota</taxon>
        <taxon>Fungi</taxon>
        <taxon>Dikarya</taxon>
        <taxon>Ascomycota</taxon>
        <taxon>Pezizomycotina</taxon>
        <taxon>Eurotiomycetes</taxon>
        <taxon>Eurotiomycetidae</taxon>
        <taxon>Eurotiales</taxon>
        <taxon>Aspergillaceae</taxon>
        <taxon>Aspergillus</taxon>
        <taxon>Aspergillus subgen. Circumdati</taxon>
    </lineage>
</organism>
<evidence type="ECO:0000256" key="3">
    <source>
        <dbReference type="PROSITE-ProRule" id="PRU00221"/>
    </source>
</evidence>
<evidence type="ECO:0008006" key="6">
    <source>
        <dbReference type="Google" id="ProtNLM"/>
    </source>
</evidence>
<dbReference type="InterPro" id="IPR015943">
    <property type="entry name" value="WD40/YVTN_repeat-like_dom_sf"/>
</dbReference>
<keyword evidence="1 3" id="KW-0853">WD repeat</keyword>
<dbReference type="EMBL" id="AP024432">
    <property type="protein sequence ID" value="BCS04250.1"/>
    <property type="molecule type" value="Genomic_DNA"/>
</dbReference>